<feature type="chain" id="PRO_5018030397" evidence="2">
    <location>
        <begin position="23"/>
        <end position="199"/>
    </location>
</feature>
<organism evidence="3 4">
    <name type="scientific">Morchella conica CCBAS932</name>
    <dbReference type="NCBI Taxonomy" id="1392247"/>
    <lineage>
        <taxon>Eukaryota</taxon>
        <taxon>Fungi</taxon>
        <taxon>Dikarya</taxon>
        <taxon>Ascomycota</taxon>
        <taxon>Pezizomycotina</taxon>
        <taxon>Pezizomycetes</taxon>
        <taxon>Pezizales</taxon>
        <taxon>Morchellaceae</taxon>
        <taxon>Morchella</taxon>
    </lineage>
</organism>
<feature type="region of interest" description="Disordered" evidence="1">
    <location>
        <begin position="146"/>
        <end position="176"/>
    </location>
</feature>
<keyword evidence="2" id="KW-0732">Signal</keyword>
<dbReference type="Proteomes" id="UP000277580">
    <property type="component" value="Unassembled WGS sequence"/>
</dbReference>
<evidence type="ECO:0000313" key="3">
    <source>
        <dbReference type="EMBL" id="RPB06583.1"/>
    </source>
</evidence>
<feature type="signal peptide" evidence="2">
    <location>
        <begin position="1"/>
        <end position="22"/>
    </location>
</feature>
<evidence type="ECO:0000256" key="1">
    <source>
        <dbReference type="SAM" id="MobiDB-lite"/>
    </source>
</evidence>
<dbReference type="InParanoid" id="A0A3N4K846"/>
<protein>
    <submittedName>
        <fullName evidence="3">Uncharacterized protein</fullName>
    </submittedName>
</protein>
<dbReference type="EMBL" id="ML119274">
    <property type="protein sequence ID" value="RPB06583.1"/>
    <property type="molecule type" value="Genomic_DNA"/>
</dbReference>
<name>A0A3N4K846_9PEZI</name>
<evidence type="ECO:0000313" key="4">
    <source>
        <dbReference type="Proteomes" id="UP000277580"/>
    </source>
</evidence>
<sequence>MQLPLLLLLALTGMSATATVSAHALPTENIASITPRSHLYPATAPSTTPILHRRSPAPAPAPTSGKLAARAPSRRPPRSRGQALPPRARQRAASRCVRTMSARRPRRKQKAAGMVGPQMRGMGMSGPGLRGMGISGPGLREMGMSGAGAGGSGRSKGPKGCRNCRGPSLTRPEDVQVASGRLCDEIGCARDKGCNPPTT</sequence>
<feature type="region of interest" description="Disordered" evidence="1">
    <location>
        <begin position="36"/>
        <end position="129"/>
    </location>
</feature>
<dbReference type="AlphaFoldDB" id="A0A3N4K846"/>
<evidence type="ECO:0000256" key="2">
    <source>
        <dbReference type="SAM" id="SignalP"/>
    </source>
</evidence>
<keyword evidence="4" id="KW-1185">Reference proteome</keyword>
<feature type="compositionally biased region" description="Low complexity" evidence="1">
    <location>
        <begin position="79"/>
        <end position="93"/>
    </location>
</feature>
<feature type="compositionally biased region" description="Basic residues" evidence="1">
    <location>
        <begin position="101"/>
        <end position="110"/>
    </location>
</feature>
<reference evidence="3 4" key="1">
    <citation type="journal article" date="2018" name="Nat. Ecol. Evol.">
        <title>Pezizomycetes genomes reveal the molecular basis of ectomycorrhizal truffle lifestyle.</title>
        <authorList>
            <person name="Murat C."/>
            <person name="Payen T."/>
            <person name="Noel B."/>
            <person name="Kuo A."/>
            <person name="Morin E."/>
            <person name="Chen J."/>
            <person name="Kohler A."/>
            <person name="Krizsan K."/>
            <person name="Balestrini R."/>
            <person name="Da Silva C."/>
            <person name="Montanini B."/>
            <person name="Hainaut M."/>
            <person name="Levati E."/>
            <person name="Barry K.W."/>
            <person name="Belfiori B."/>
            <person name="Cichocki N."/>
            <person name="Clum A."/>
            <person name="Dockter R.B."/>
            <person name="Fauchery L."/>
            <person name="Guy J."/>
            <person name="Iotti M."/>
            <person name="Le Tacon F."/>
            <person name="Lindquist E.A."/>
            <person name="Lipzen A."/>
            <person name="Malagnac F."/>
            <person name="Mello A."/>
            <person name="Molinier V."/>
            <person name="Miyauchi S."/>
            <person name="Poulain J."/>
            <person name="Riccioni C."/>
            <person name="Rubini A."/>
            <person name="Sitrit Y."/>
            <person name="Splivallo R."/>
            <person name="Traeger S."/>
            <person name="Wang M."/>
            <person name="Zifcakova L."/>
            <person name="Wipf D."/>
            <person name="Zambonelli A."/>
            <person name="Paolocci F."/>
            <person name="Nowrousian M."/>
            <person name="Ottonello S."/>
            <person name="Baldrian P."/>
            <person name="Spatafora J.W."/>
            <person name="Henrissat B."/>
            <person name="Nagy L.G."/>
            <person name="Aury J.M."/>
            <person name="Wincker P."/>
            <person name="Grigoriev I.V."/>
            <person name="Bonfante P."/>
            <person name="Martin F.M."/>
        </authorList>
    </citation>
    <scope>NUCLEOTIDE SEQUENCE [LARGE SCALE GENOMIC DNA]</scope>
    <source>
        <strain evidence="3 4">CCBAS932</strain>
    </source>
</reference>
<proteinExistence type="predicted"/>
<gene>
    <name evidence="3" type="ORF">P167DRAFT_550421</name>
</gene>
<accession>A0A3N4K846</accession>